<keyword evidence="4" id="KW-1185">Reference proteome</keyword>
<dbReference type="EMBL" id="BAABJW010000004">
    <property type="protein sequence ID" value="GAA4816961.1"/>
    <property type="molecule type" value="Genomic_DNA"/>
</dbReference>
<dbReference type="SUPFAM" id="SSF51161">
    <property type="entry name" value="Trimeric LpxA-like enzymes"/>
    <property type="match status" value="1"/>
</dbReference>
<keyword evidence="2" id="KW-0808">Transferase</keyword>
<comment type="caution">
    <text evidence="3">The sequence shown here is derived from an EMBL/GenBank/DDBJ whole genome shotgun (WGS) entry which is preliminary data.</text>
</comment>
<evidence type="ECO:0000256" key="1">
    <source>
        <dbReference type="ARBA" id="ARBA00007274"/>
    </source>
</evidence>
<evidence type="ECO:0000313" key="4">
    <source>
        <dbReference type="Proteomes" id="UP001501433"/>
    </source>
</evidence>
<evidence type="ECO:0000256" key="2">
    <source>
        <dbReference type="ARBA" id="ARBA00022679"/>
    </source>
</evidence>
<dbReference type="Pfam" id="PF00132">
    <property type="entry name" value="Hexapep"/>
    <property type="match status" value="1"/>
</dbReference>
<evidence type="ECO:0008006" key="5">
    <source>
        <dbReference type="Google" id="ProtNLM"/>
    </source>
</evidence>
<evidence type="ECO:0000313" key="3">
    <source>
        <dbReference type="EMBL" id="GAA4816961.1"/>
    </source>
</evidence>
<dbReference type="InterPro" id="IPR001451">
    <property type="entry name" value="Hexapep"/>
</dbReference>
<organism evidence="3 4">
    <name type="scientific">Litoribaculum gwangyangense</name>
    <dbReference type="NCBI Taxonomy" id="1130722"/>
    <lineage>
        <taxon>Bacteria</taxon>
        <taxon>Pseudomonadati</taxon>
        <taxon>Bacteroidota</taxon>
        <taxon>Flavobacteriia</taxon>
        <taxon>Flavobacteriales</taxon>
        <taxon>Flavobacteriaceae</taxon>
        <taxon>Litoribaculum</taxon>
    </lineage>
</organism>
<protein>
    <recommendedName>
        <fullName evidence="5">Acyltransferase</fullName>
    </recommendedName>
</protein>
<dbReference type="InterPro" id="IPR011004">
    <property type="entry name" value="Trimer_LpxA-like_sf"/>
</dbReference>
<reference evidence="4" key="1">
    <citation type="journal article" date="2019" name="Int. J. Syst. Evol. Microbiol.">
        <title>The Global Catalogue of Microorganisms (GCM) 10K type strain sequencing project: providing services to taxonomists for standard genome sequencing and annotation.</title>
        <authorList>
            <consortium name="The Broad Institute Genomics Platform"/>
            <consortium name="The Broad Institute Genome Sequencing Center for Infectious Disease"/>
            <person name="Wu L."/>
            <person name="Ma J."/>
        </authorList>
    </citation>
    <scope>NUCLEOTIDE SEQUENCE [LARGE SCALE GENOMIC DNA]</scope>
    <source>
        <strain evidence="4">JCM 18325</strain>
    </source>
</reference>
<name>A0ABP9CUB3_9FLAO</name>
<accession>A0ABP9CUB3</accession>
<proteinExistence type="inferred from homology"/>
<dbReference type="PANTHER" id="PTHR23416:SF23">
    <property type="entry name" value="ACETYLTRANSFERASE C18B11.09C-RELATED"/>
    <property type="match status" value="1"/>
</dbReference>
<dbReference type="Proteomes" id="UP001501433">
    <property type="component" value="Unassembled WGS sequence"/>
</dbReference>
<dbReference type="RefSeq" id="WP_345277706.1">
    <property type="nucleotide sequence ID" value="NZ_BAABJW010000004.1"/>
</dbReference>
<gene>
    <name evidence="3" type="ORF">GCM10023330_27020</name>
</gene>
<comment type="similarity">
    <text evidence="1">Belongs to the transferase hexapeptide repeat family.</text>
</comment>
<dbReference type="PANTHER" id="PTHR23416">
    <property type="entry name" value="SIALIC ACID SYNTHASE-RELATED"/>
    <property type="match status" value="1"/>
</dbReference>
<dbReference type="CDD" id="cd04647">
    <property type="entry name" value="LbH_MAT_like"/>
    <property type="match status" value="1"/>
</dbReference>
<dbReference type="InterPro" id="IPR051159">
    <property type="entry name" value="Hexapeptide_acetyltransf"/>
</dbReference>
<sequence>MNDLLKKNRRYNHLLKRGANISKMAEIGEAEFKGNKSLLTIGSFSFIGKANIALHDKVIIGDNVCINDGVIILTASHDVFDPKWPHKKAEITIEDYVWIGTDAMILPGVRLGRGCVVGARAVVSKSVNPGEIVVGNPAKVLNKNRNIAFDYNPCEFLATNRAWLIG</sequence>
<dbReference type="Gene3D" id="2.160.10.10">
    <property type="entry name" value="Hexapeptide repeat proteins"/>
    <property type="match status" value="1"/>
</dbReference>